<keyword evidence="2" id="KW-1185">Reference proteome</keyword>
<organism evidence="1 2">
    <name type="scientific">Falsigemmobacter faecalis</name>
    <dbReference type="NCBI Taxonomy" id="2488730"/>
    <lineage>
        <taxon>Bacteria</taxon>
        <taxon>Pseudomonadati</taxon>
        <taxon>Pseudomonadota</taxon>
        <taxon>Alphaproteobacteria</taxon>
        <taxon>Rhodobacterales</taxon>
        <taxon>Paracoccaceae</taxon>
        <taxon>Falsigemmobacter</taxon>
    </lineage>
</organism>
<dbReference type="Proteomes" id="UP000282125">
    <property type="component" value="Unassembled WGS sequence"/>
</dbReference>
<dbReference type="OrthoDB" id="7346200at2"/>
<proteinExistence type="predicted"/>
<dbReference type="AlphaFoldDB" id="A0A3P3DCA4"/>
<dbReference type="RefSeq" id="WP_124966489.1">
    <property type="nucleotide sequence ID" value="NZ_RRAZ01000038.1"/>
</dbReference>
<reference evidence="1 2" key="1">
    <citation type="submission" date="2018-11" db="EMBL/GenBank/DDBJ databases">
        <title>Gemmobacter sp. nov., YIM 102744-1 draft genome.</title>
        <authorList>
            <person name="Li G."/>
            <person name="Jiang Y."/>
        </authorList>
    </citation>
    <scope>NUCLEOTIDE SEQUENCE [LARGE SCALE GENOMIC DNA]</scope>
    <source>
        <strain evidence="1 2">YIM 102744-1</strain>
    </source>
</reference>
<dbReference type="Pfam" id="PF10065">
    <property type="entry name" value="DUF2303"/>
    <property type="match status" value="1"/>
</dbReference>
<dbReference type="EMBL" id="RRAZ01000038">
    <property type="protein sequence ID" value="RRH70028.1"/>
    <property type="molecule type" value="Genomic_DNA"/>
</dbReference>
<evidence type="ECO:0000313" key="2">
    <source>
        <dbReference type="Proteomes" id="UP000282125"/>
    </source>
</evidence>
<name>A0A3P3DCA4_9RHOB</name>
<accession>A0A3P3DCA4</accession>
<protein>
    <submittedName>
        <fullName evidence="1">DUF2303 family protein</fullName>
    </submittedName>
</protein>
<gene>
    <name evidence="1" type="ORF">EG244_17615</name>
</gene>
<evidence type="ECO:0000313" key="1">
    <source>
        <dbReference type="EMBL" id="RRH70028.1"/>
    </source>
</evidence>
<sequence>MEALIRDTLSQLQKATTVQNLITTHPEEHPTLTQIAVPEGMQRVDLTAEIDKIATKLQPWRRSGTAKLTNLDSLIYWANRNKGETSVLFADTGDQPKLTCIADYIGEGAPVIDPLNRDPKSSHMLHRAVYAFPLSREWKVWQAISGKPMTGAELGEFVENNAKDLLEPTPALLTSDGKNAEQWEKDMLETAHQLQGRFGQYLTLMQLARNFQINEVSNISASINRDTGESSIQFLNEHKEPDGGAVQIPNLFMIAIPVFENGAYYRLAVRFRYRKAGSGVNFIFTLHNADIALRNSIDEAITRAMEETDLPVLYGHPEG</sequence>
<comment type="caution">
    <text evidence="1">The sequence shown here is derived from an EMBL/GenBank/DDBJ whole genome shotgun (WGS) entry which is preliminary data.</text>
</comment>
<dbReference type="InterPro" id="IPR019276">
    <property type="entry name" value="DUF2303"/>
</dbReference>